<reference evidence="3 4" key="1">
    <citation type="journal article" date="2023" name="ISME J.">
        <title>Thermophilic Dehalococcoidia with unusual traits shed light on an unexpected past.</title>
        <authorList>
            <person name="Palmer M."/>
            <person name="Covington J.K."/>
            <person name="Zhou E.M."/>
            <person name="Thomas S.C."/>
            <person name="Habib N."/>
            <person name="Seymour C.O."/>
            <person name="Lai D."/>
            <person name="Johnston J."/>
            <person name="Hashimi A."/>
            <person name="Jiao J.Y."/>
            <person name="Muok A.R."/>
            <person name="Liu L."/>
            <person name="Xian W.D."/>
            <person name="Zhi X.Y."/>
            <person name="Li M.M."/>
            <person name="Silva L.P."/>
            <person name="Bowen B.P."/>
            <person name="Louie K."/>
            <person name="Briegel A."/>
            <person name="Pett-Ridge J."/>
            <person name="Weber P.K."/>
            <person name="Tocheva E.I."/>
            <person name="Woyke T."/>
            <person name="Northen T.R."/>
            <person name="Mayali X."/>
            <person name="Li W.J."/>
            <person name="Hedlund B.P."/>
        </authorList>
    </citation>
    <scope>NUCLEOTIDE SEQUENCE [LARGE SCALE GENOMIC DNA]</scope>
    <source>
        <strain evidence="3 4">YIM 72310</strain>
    </source>
</reference>
<protein>
    <submittedName>
        <fullName evidence="3">PaaI family thioesterase</fullName>
    </submittedName>
</protein>
<dbReference type="InterPro" id="IPR003736">
    <property type="entry name" value="PAAI_dom"/>
</dbReference>
<dbReference type="Gene3D" id="3.10.129.10">
    <property type="entry name" value="Hotdog Thioesterase"/>
    <property type="match status" value="1"/>
</dbReference>
<dbReference type="InterPro" id="IPR029069">
    <property type="entry name" value="HotDog_dom_sf"/>
</dbReference>
<dbReference type="SUPFAM" id="SSF54637">
    <property type="entry name" value="Thioesterase/thiol ester dehydrase-isomerase"/>
    <property type="match status" value="1"/>
</dbReference>
<evidence type="ECO:0000256" key="1">
    <source>
        <dbReference type="ARBA" id="ARBA00022801"/>
    </source>
</evidence>
<evidence type="ECO:0000313" key="3">
    <source>
        <dbReference type="EMBL" id="WBL35479.1"/>
    </source>
</evidence>
<keyword evidence="1" id="KW-0378">Hydrolase</keyword>
<dbReference type="Proteomes" id="UP001212803">
    <property type="component" value="Chromosome"/>
</dbReference>
<dbReference type="RefSeq" id="WP_270056005.1">
    <property type="nucleotide sequence ID" value="NZ_CP115149.1"/>
</dbReference>
<dbReference type="NCBIfam" id="TIGR00369">
    <property type="entry name" value="unchar_dom_1"/>
    <property type="match status" value="1"/>
</dbReference>
<evidence type="ECO:0000259" key="2">
    <source>
        <dbReference type="Pfam" id="PF03061"/>
    </source>
</evidence>
<keyword evidence="4" id="KW-1185">Reference proteome</keyword>
<accession>A0ABY7M625</accession>
<name>A0ABY7M625_9CHLR</name>
<organism evidence="3 4">
    <name type="scientific">Tepidiforma flava</name>
    <dbReference type="NCBI Taxonomy" id="3004094"/>
    <lineage>
        <taxon>Bacteria</taxon>
        <taxon>Bacillati</taxon>
        <taxon>Chloroflexota</taxon>
        <taxon>Tepidiformia</taxon>
        <taxon>Tepidiformales</taxon>
        <taxon>Tepidiformaceae</taxon>
        <taxon>Tepidiforma</taxon>
    </lineage>
</organism>
<dbReference type="PANTHER" id="PTHR43240">
    <property type="entry name" value="1,4-DIHYDROXY-2-NAPHTHOYL-COA THIOESTERASE 1"/>
    <property type="match status" value="1"/>
</dbReference>
<gene>
    <name evidence="3" type="ORF">O0235_11930</name>
</gene>
<feature type="domain" description="Thioesterase" evidence="2">
    <location>
        <begin position="48"/>
        <end position="124"/>
    </location>
</feature>
<dbReference type="Pfam" id="PF03061">
    <property type="entry name" value="4HBT"/>
    <property type="match status" value="1"/>
</dbReference>
<dbReference type="CDD" id="cd03443">
    <property type="entry name" value="PaaI_thioesterase"/>
    <property type="match status" value="1"/>
</dbReference>
<proteinExistence type="predicted"/>
<evidence type="ECO:0000313" key="4">
    <source>
        <dbReference type="Proteomes" id="UP001212803"/>
    </source>
</evidence>
<dbReference type="EMBL" id="CP115149">
    <property type="protein sequence ID" value="WBL35479.1"/>
    <property type="molecule type" value="Genomic_DNA"/>
</dbReference>
<dbReference type="InterPro" id="IPR006683">
    <property type="entry name" value="Thioestr_dom"/>
</dbReference>
<sequence length="136" mass="14398">MSSVQLEALQARIQPFFPGLLGIRLTGAEPDRVTAELTVRDELCTVPGVLHGGAIMAFADTLGAVGTVLNLPEGAGTTTIESKTNFFAPGVAGTTITGECIPLHRGRRTQTWQTSIRNPEGRLIAIVTQTQMVLSP</sequence>
<dbReference type="PANTHER" id="PTHR43240:SF8">
    <property type="entry name" value="PHENYLACETIC ACID DEGRADATION-RELATED PROTEIN"/>
    <property type="match status" value="1"/>
</dbReference>